<dbReference type="EMBL" id="UZAD01013144">
    <property type="protein sequence ID" value="VDN90166.1"/>
    <property type="molecule type" value="Genomic_DNA"/>
</dbReference>
<evidence type="ECO:0000313" key="2">
    <source>
        <dbReference type="EMBL" id="VDN90166.1"/>
    </source>
</evidence>
<gene>
    <name evidence="2" type="ORF">BPAG_LOCUS8980</name>
</gene>
<dbReference type="WBParaSite" id="BPAG_0000901801-mRNA-1">
    <property type="protein sequence ID" value="BPAG_0000901801-mRNA-1"/>
    <property type="gene ID" value="BPAG_0000901801"/>
</dbReference>
<keyword evidence="3" id="KW-1185">Reference proteome</keyword>
<protein>
    <submittedName>
        <fullName evidence="2 4">Uncharacterized protein</fullName>
    </submittedName>
</protein>
<accession>A0A0N4TKX7</accession>
<evidence type="ECO:0000313" key="4">
    <source>
        <dbReference type="WBParaSite" id="BPAG_0000901801-mRNA-1"/>
    </source>
</evidence>
<evidence type="ECO:0000313" key="3">
    <source>
        <dbReference type="Proteomes" id="UP000278627"/>
    </source>
</evidence>
<name>A0A0N4TKX7_BRUPA</name>
<dbReference type="Proteomes" id="UP000278627">
    <property type="component" value="Unassembled WGS sequence"/>
</dbReference>
<reference evidence="4" key="1">
    <citation type="submission" date="2017-02" db="UniProtKB">
        <authorList>
            <consortium name="WormBaseParasite"/>
        </authorList>
    </citation>
    <scope>IDENTIFICATION</scope>
</reference>
<feature type="region of interest" description="Disordered" evidence="1">
    <location>
        <begin position="1"/>
        <end position="32"/>
    </location>
</feature>
<organism evidence="4">
    <name type="scientific">Brugia pahangi</name>
    <name type="common">Filarial nematode worm</name>
    <dbReference type="NCBI Taxonomy" id="6280"/>
    <lineage>
        <taxon>Eukaryota</taxon>
        <taxon>Metazoa</taxon>
        <taxon>Ecdysozoa</taxon>
        <taxon>Nematoda</taxon>
        <taxon>Chromadorea</taxon>
        <taxon>Rhabditida</taxon>
        <taxon>Spirurina</taxon>
        <taxon>Spiruromorpha</taxon>
        <taxon>Filarioidea</taxon>
        <taxon>Onchocercidae</taxon>
        <taxon>Brugia</taxon>
    </lineage>
</organism>
<dbReference type="AlphaFoldDB" id="A0A0N4TKX7"/>
<proteinExistence type="predicted"/>
<sequence length="68" mass="7685">MKGKKVIGKERPITSTVNKDRGNHHRQDKQQTAVTRLMCSGGAILQINKWRIAVVSFTVKSLLQQLQL</sequence>
<evidence type="ECO:0000256" key="1">
    <source>
        <dbReference type="SAM" id="MobiDB-lite"/>
    </source>
</evidence>
<reference evidence="2 3" key="2">
    <citation type="submission" date="2018-11" db="EMBL/GenBank/DDBJ databases">
        <authorList>
            <consortium name="Pathogen Informatics"/>
        </authorList>
    </citation>
    <scope>NUCLEOTIDE SEQUENCE [LARGE SCALE GENOMIC DNA]</scope>
</reference>